<comment type="caution">
    <text evidence="3">The sequence shown here is derived from an EMBL/GenBank/DDBJ whole genome shotgun (WGS) entry which is preliminary data.</text>
</comment>
<dbReference type="Proteomes" id="UP000568158">
    <property type="component" value="Unassembled WGS sequence"/>
</dbReference>
<proteinExistence type="predicted"/>
<gene>
    <name evidence="3" type="ORF">HII12_004911</name>
</gene>
<feature type="domain" description="Aminotransferase class V" evidence="2">
    <location>
        <begin position="2"/>
        <end position="106"/>
    </location>
</feature>
<dbReference type="PANTHER" id="PTHR43092:SF2">
    <property type="entry name" value="HERCYNYLCYSTEINE SULFOXIDE LYASE"/>
    <property type="match status" value="1"/>
</dbReference>
<dbReference type="SUPFAM" id="SSF53383">
    <property type="entry name" value="PLP-dependent transferases"/>
    <property type="match status" value="1"/>
</dbReference>
<dbReference type="EMBL" id="JABCYN010000047">
    <property type="protein sequence ID" value="KAF6006718.1"/>
    <property type="molecule type" value="Genomic_DNA"/>
</dbReference>
<evidence type="ECO:0000259" key="2">
    <source>
        <dbReference type="Pfam" id="PF00266"/>
    </source>
</evidence>
<evidence type="ECO:0000313" key="3">
    <source>
        <dbReference type="EMBL" id="KAF6006718.1"/>
    </source>
</evidence>
<dbReference type="InterPro" id="IPR000192">
    <property type="entry name" value="Aminotrans_V_dom"/>
</dbReference>
<dbReference type="Pfam" id="PF00266">
    <property type="entry name" value="Aminotran_5"/>
    <property type="match status" value="1"/>
</dbReference>
<keyword evidence="1" id="KW-0663">Pyridoxal phosphate</keyword>
<protein>
    <recommendedName>
        <fullName evidence="2">Aminotransferase class V domain-containing protein</fullName>
    </recommendedName>
</protein>
<evidence type="ECO:0000313" key="4">
    <source>
        <dbReference type="Proteomes" id="UP000568158"/>
    </source>
</evidence>
<sequence length="228" mass="27029">MIPIDIQAIGCDFYTSNLHKWLYLPRGCAILYVTPKFHDAIMPFPISHSYKDQEFYKRFLFTASNNYSSFYCIPEALKFVNEDCGGFDKIRSYCRKQGNGIIAHFGTDHLVSVTEPSADDLNFMVTVKVDLPKDKQEFFARSFKNKQFENEVRDFVLSDLLRKSRTFVQFGWHNNFLFVRFSCQIYTDLQEYFWGYDQFLKELDRFYASDLFQKWNNRSACTSRCCKL</sequence>
<dbReference type="InterPro" id="IPR015421">
    <property type="entry name" value="PyrdxlP-dep_Trfase_major"/>
</dbReference>
<accession>A0A8H6B7Q8</accession>
<dbReference type="PANTHER" id="PTHR43092">
    <property type="entry name" value="L-CYSTEINE DESULFHYDRASE"/>
    <property type="match status" value="1"/>
</dbReference>
<reference evidence="3 4" key="1">
    <citation type="journal article" date="2020" name="Appl. Microbiol. Biotechnol.">
        <title>Targeted gene deletion in Brettanomyces bruxellensis with an expression-free CRISPR-Cas9 system.</title>
        <authorList>
            <person name="Varela C."/>
            <person name="Bartel C."/>
            <person name="Onetto C."/>
            <person name="Borneman A."/>
        </authorList>
    </citation>
    <scope>NUCLEOTIDE SEQUENCE [LARGE SCALE GENOMIC DNA]</scope>
    <source>
        <strain evidence="3 4">AWRI1613</strain>
    </source>
</reference>
<organism evidence="3 4">
    <name type="scientific">Dekkera bruxellensis</name>
    <name type="common">Brettanomyces custersii</name>
    <dbReference type="NCBI Taxonomy" id="5007"/>
    <lineage>
        <taxon>Eukaryota</taxon>
        <taxon>Fungi</taxon>
        <taxon>Dikarya</taxon>
        <taxon>Ascomycota</taxon>
        <taxon>Saccharomycotina</taxon>
        <taxon>Pichiomycetes</taxon>
        <taxon>Pichiales</taxon>
        <taxon>Pichiaceae</taxon>
        <taxon>Brettanomyces</taxon>
    </lineage>
</organism>
<dbReference type="AlphaFoldDB" id="A0A8H6B7Q8"/>
<dbReference type="InterPro" id="IPR015424">
    <property type="entry name" value="PyrdxlP-dep_Trfase"/>
</dbReference>
<evidence type="ECO:0000256" key="1">
    <source>
        <dbReference type="ARBA" id="ARBA00022898"/>
    </source>
</evidence>
<name>A0A8H6B7Q8_DEKBR</name>
<dbReference type="Gene3D" id="3.40.640.10">
    <property type="entry name" value="Type I PLP-dependent aspartate aminotransferase-like (Major domain)"/>
    <property type="match status" value="1"/>
</dbReference>